<organism evidence="6 7">
    <name type="scientific">Paludisphaera mucosa</name>
    <dbReference type="NCBI Taxonomy" id="3030827"/>
    <lineage>
        <taxon>Bacteria</taxon>
        <taxon>Pseudomonadati</taxon>
        <taxon>Planctomycetota</taxon>
        <taxon>Planctomycetia</taxon>
        <taxon>Isosphaerales</taxon>
        <taxon>Isosphaeraceae</taxon>
        <taxon>Paludisphaera</taxon>
    </lineage>
</organism>
<dbReference type="CDD" id="cd16031">
    <property type="entry name" value="G6S_like"/>
    <property type="match status" value="1"/>
</dbReference>
<sequence length="523" mass="59637">MTERTFFLVRAAAAALFVSASVATAAAQDAPRRPNIVFLFSDDHAYQAVGAYQDPRKLLETPNLDRIAREGVRFDRCLVPNSICGPSRATVLTGKYSHLNGFYNNTNSRFDGAQATFPKLLQQAGYQTAVVGKWHLVSAPTGFDYWSILPGQGIYYDPDMIEMGVRSRRSGYVTDVITDLSLDWLKKRDRSKPFLLMSQHKAPHRPWSPAIRHLGHDGDRAYPEPPTLFDDYANRSLAERDQDMTIARTMTPNDVKMGGFNERFSPEQRQAWDAYYKPRNDALLKAGLQGADLVRWKYNRYMHDYLGCIKAVDENVGRILEHLDQEGLAENTIVVYASDQGFYLGEHGWFDKRWIFEESLRTPLLVRWPGVAKPGRVEGRIVSNVDFAPTFLEAAGIAIPPEIQGRSLVPILRDAAPADWRRSFYYEYFEYPAPHHVRPHHGVVTDRYKLVRFDGPDLDAWELFDLREDPRELKNVYDEPTNAPIVAELKRELERLRKELKVPAKPPREAFGDAPLSKPSPRS</sequence>
<name>A0ABT6FDG6_9BACT</name>
<accession>A0ABT6FDG6</accession>
<feature type="compositionally biased region" description="Basic and acidic residues" evidence="3">
    <location>
        <begin position="500"/>
        <end position="511"/>
    </location>
</feature>
<evidence type="ECO:0000259" key="5">
    <source>
        <dbReference type="Pfam" id="PF16347"/>
    </source>
</evidence>
<dbReference type="Gene3D" id="3.40.720.10">
    <property type="entry name" value="Alkaline Phosphatase, subunit A"/>
    <property type="match status" value="1"/>
</dbReference>
<evidence type="ECO:0000256" key="3">
    <source>
        <dbReference type="SAM" id="MobiDB-lite"/>
    </source>
</evidence>
<evidence type="ECO:0000256" key="2">
    <source>
        <dbReference type="ARBA" id="ARBA00022801"/>
    </source>
</evidence>
<comment type="caution">
    <text evidence="6">The sequence shown here is derived from an EMBL/GenBank/DDBJ whole genome shotgun (WGS) entry which is preliminary data.</text>
</comment>
<gene>
    <name evidence="6" type="ORF">PZE19_17655</name>
</gene>
<dbReference type="PANTHER" id="PTHR43108:SF6">
    <property type="entry name" value="N-SULPHOGLUCOSAMINE SULPHOHYDROLASE"/>
    <property type="match status" value="1"/>
</dbReference>
<dbReference type="InterPro" id="IPR017850">
    <property type="entry name" value="Alkaline_phosphatase_core_sf"/>
</dbReference>
<keyword evidence="2" id="KW-0378">Hydrolase</keyword>
<evidence type="ECO:0000256" key="4">
    <source>
        <dbReference type="SAM" id="SignalP"/>
    </source>
</evidence>
<dbReference type="PROSITE" id="PS00149">
    <property type="entry name" value="SULFATASE_2"/>
    <property type="match status" value="1"/>
</dbReference>
<keyword evidence="4" id="KW-0732">Signal</keyword>
<feature type="signal peptide" evidence="4">
    <location>
        <begin position="1"/>
        <end position="25"/>
    </location>
</feature>
<dbReference type="InterPro" id="IPR024607">
    <property type="entry name" value="Sulfatase_CS"/>
</dbReference>
<keyword evidence="7" id="KW-1185">Reference proteome</keyword>
<evidence type="ECO:0000313" key="7">
    <source>
        <dbReference type="Proteomes" id="UP001216907"/>
    </source>
</evidence>
<evidence type="ECO:0000313" key="6">
    <source>
        <dbReference type="EMBL" id="MDG3005616.1"/>
    </source>
</evidence>
<comment type="similarity">
    <text evidence="1">Belongs to the sulfatase family.</text>
</comment>
<evidence type="ECO:0000256" key="1">
    <source>
        <dbReference type="ARBA" id="ARBA00008779"/>
    </source>
</evidence>
<dbReference type="Proteomes" id="UP001216907">
    <property type="component" value="Unassembled WGS sequence"/>
</dbReference>
<proteinExistence type="inferred from homology"/>
<dbReference type="PROSITE" id="PS00523">
    <property type="entry name" value="SULFATASE_1"/>
    <property type="match status" value="1"/>
</dbReference>
<protein>
    <submittedName>
        <fullName evidence="6">Sulfatase</fullName>
    </submittedName>
</protein>
<dbReference type="Pfam" id="PF16347">
    <property type="entry name" value="SGSH_C"/>
    <property type="match status" value="1"/>
</dbReference>
<feature type="chain" id="PRO_5045958289" evidence="4">
    <location>
        <begin position="26"/>
        <end position="523"/>
    </location>
</feature>
<feature type="domain" description="N-sulphoglucosamine sulphohydrolase C-terminal" evidence="5">
    <location>
        <begin position="345"/>
        <end position="498"/>
    </location>
</feature>
<dbReference type="InterPro" id="IPR032506">
    <property type="entry name" value="SGSH_C"/>
</dbReference>
<feature type="region of interest" description="Disordered" evidence="3">
    <location>
        <begin position="500"/>
        <end position="523"/>
    </location>
</feature>
<dbReference type="SUPFAM" id="SSF53649">
    <property type="entry name" value="Alkaline phosphatase-like"/>
    <property type="match status" value="1"/>
</dbReference>
<dbReference type="RefSeq" id="WP_277861947.1">
    <property type="nucleotide sequence ID" value="NZ_JARRAG010000002.1"/>
</dbReference>
<dbReference type="PANTHER" id="PTHR43108">
    <property type="entry name" value="N-ACETYLGLUCOSAMINE-6-SULFATASE FAMILY MEMBER"/>
    <property type="match status" value="1"/>
</dbReference>
<reference evidence="6 7" key="1">
    <citation type="submission" date="2023-03" db="EMBL/GenBank/DDBJ databases">
        <title>Paludisphaera mucosa sp. nov. a novel planctomycete from northern fen.</title>
        <authorList>
            <person name="Ivanova A."/>
        </authorList>
    </citation>
    <scope>NUCLEOTIDE SEQUENCE [LARGE SCALE GENOMIC DNA]</scope>
    <source>
        <strain evidence="6 7">Pla2</strain>
    </source>
</reference>
<dbReference type="EMBL" id="JARRAG010000002">
    <property type="protein sequence ID" value="MDG3005616.1"/>
    <property type="molecule type" value="Genomic_DNA"/>
</dbReference>